<name>A0A1Q5TEN8_9EURO</name>
<dbReference type="EMBL" id="MNBE01000666">
    <property type="protein sequence ID" value="OKO98694.1"/>
    <property type="molecule type" value="Genomic_DNA"/>
</dbReference>
<comment type="caution">
    <text evidence="2">The sequence shown here is derived from an EMBL/GenBank/DDBJ whole genome shotgun (WGS) entry which is preliminary data.</text>
</comment>
<protein>
    <submittedName>
        <fullName evidence="2">Uncharacterized protein</fullName>
    </submittedName>
</protein>
<feature type="compositionally biased region" description="Polar residues" evidence="1">
    <location>
        <begin position="163"/>
        <end position="208"/>
    </location>
</feature>
<feature type="compositionally biased region" description="Polar residues" evidence="1">
    <location>
        <begin position="289"/>
        <end position="322"/>
    </location>
</feature>
<accession>A0A1Q5TEN8</accession>
<feature type="compositionally biased region" description="Polar residues" evidence="1">
    <location>
        <begin position="118"/>
        <end position="143"/>
    </location>
</feature>
<sequence>MDTQAQFHQSVPGNPDHRPVYADQGQYPVQNHQQPTWGSHAQMTQMLPGGPTANSTTEQYHNFPMDAQQPSQMSAYTTSIAYPGSQRSGLVQPVFSSSQPAWQLGGHHTKSSHPPQPSSDHYSLTNLSQPFYGSQPIPQTSGQHPGEPASRSSQPSIPYHTGSAHSGNQVEMHQPRGSLSAQSHGNSNQGNNIASHPLSRSQSHQSAGFQHDQQDGLGAGSHTQPSVHDYGPQLSNGQSSYQSTDMSRTQRGPGFNSMVFPTAPGAHGGPQHYQNPVVQAGVHHYLSQQPQNSTHSDVTNQHRANYHPHSSQSTVPQGQWTTSASASRIAASDPQFVSGPWASSTPPTSGPSQQLHYG</sequence>
<feature type="region of interest" description="Disordered" evidence="1">
    <location>
        <begin position="289"/>
        <end position="358"/>
    </location>
</feature>
<organism evidence="2 3">
    <name type="scientific">Penicillium subrubescens</name>
    <dbReference type="NCBI Taxonomy" id="1316194"/>
    <lineage>
        <taxon>Eukaryota</taxon>
        <taxon>Fungi</taxon>
        <taxon>Dikarya</taxon>
        <taxon>Ascomycota</taxon>
        <taxon>Pezizomycotina</taxon>
        <taxon>Eurotiomycetes</taxon>
        <taxon>Eurotiomycetidae</taxon>
        <taxon>Eurotiales</taxon>
        <taxon>Aspergillaceae</taxon>
        <taxon>Penicillium</taxon>
    </lineage>
</organism>
<dbReference type="Proteomes" id="UP000186955">
    <property type="component" value="Unassembled WGS sequence"/>
</dbReference>
<feature type="compositionally biased region" description="Low complexity" evidence="1">
    <location>
        <begin position="323"/>
        <end position="352"/>
    </location>
</feature>
<gene>
    <name evidence="2" type="ORF">PENSUB_8945</name>
</gene>
<feature type="region of interest" description="Disordered" evidence="1">
    <location>
        <begin position="101"/>
        <end position="274"/>
    </location>
</feature>
<keyword evidence="3" id="KW-1185">Reference proteome</keyword>
<feature type="compositionally biased region" description="Polar residues" evidence="1">
    <location>
        <begin position="233"/>
        <end position="250"/>
    </location>
</feature>
<dbReference type="STRING" id="1316194.A0A1Q5TEN8"/>
<evidence type="ECO:0000256" key="1">
    <source>
        <dbReference type="SAM" id="MobiDB-lite"/>
    </source>
</evidence>
<reference evidence="2 3" key="1">
    <citation type="submission" date="2016-10" db="EMBL/GenBank/DDBJ databases">
        <title>Genome sequence of the ascomycete fungus Penicillium subrubescens.</title>
        <authorList>
            <person name="De Vries R.P."/>
            <person name="Peng M."/>
            <person name="Dilokpimol A."/>
            <person name="Hilden K."/>
            <person name="Makela M.R."/>
            <person name="Grigoriev I."/>
            <person name="Riley R."/>
            <person name="Granchi Z."/>
        </authorList>
    </citation>
    <scope>NUCLEOTIDE SEQUENCE [LARGE SCALE GENOMIC DNA]</scope>
    <source>
        <strain evidence="2 3">CBS 132785</strain>
    </source>
</reference>
<evidence type="ECO:0000313" key="3">
    <source>
        <dbReference type="Proteomes" id="UP000186955"/>
    </source>
</evidence>
<dbReference type="AlphaFoldDB" id="A0A1Q5TEN8"/>
<feature type="compositionally biased region" description="Polar residues" evidence="1">
    <location>
        <begin position="1"/>
        <end position="12"/>
    </location>
</feature>
<proteinExistence type="predicted"/>
<feature type="region of interest" description="Disordered" evidence="1">
    <location>
        <begin position="1"/>
        <end position="23"/>
    </location>
</feature>
<evidence type="ECO:0000313" key="2">
    <source>
        <dbReference type="EMBL" id="OKO98694.1"/>
    </source>
</evidence>